<dbReference type="RefSeq" id="WP_034858614.1">
    <property type="nucleotide sequence ID" value="NZ_AJQT01000109.1"/>
</dbReference>
<dbReference type="EMBL" id="CP023067">
    <property type="protein sequence ID" value="ASY62483.1"/>
    <property type="molecule type" value="Genomic_DNA"/>
</dbReference>
<keyword evidence="2" id="KW-1185">Reference proteome</keyword>
<gene>
    <name evidence="1" type="ORF">SJ05684_c10250</name>
</gene>
<sequence>MFSDIGVALPPIPPGNVLSGRFRVHAVVGDAMEPTFRGGRDYALLAPVSDYRGEGVYLLDVGGGQELFRVSNAFDGQGGLMLSQENRRGSVHHLSRERFDALVTAIVIADIRTRDERFLREPG</sequence>
<organism evidence="1 2">
    <name type="scientific">Sinorhizobium sojae CCBAU 05684</name>
    <dbReference type="NCBI Taxonomy" id="716928"/>
    <lineage>
        <taxon>Bacteria</taxon>
        <taxon>Pseudomonadati</taxon>
        <taxon>Pseudomonadota</taxon>
        <taxon>Alphaproteobacteria</taxon>
        <taxon>Hyphomicrobiales</taxon>
        <taxon>Rhizobiaceae</taxon>
        <taxon>Sinorhizobium/Ensifer group</taxon>
        <taxon>Sinorhizobium</taxon>
    </lineage>
</organism>
<dbReference type="Proteomes" id="UP000217211">
    <property type="component" value="Chromosome"/>
</dbReference>
<evidence type="ECO:0000313" key="2">
    <source>
        <dbReference type="Proteomes" id="UP000217211"/>
    </source>
</evidence>
<name>A0A249P975_9HYPH</name>
<accession>A0A249P975</accession>
<reference evidence="1 2" key="1">
    <citation type="submission" date="2017-08" db="EMBL/GenBank/DDBJ databases">
        <title>Multipartite genome sequences of Sinorhizobium species nodulating soybeans.</title>
        <authorList>
            <person name="Tian C.F."/>
        </authorList>
    </citation>
    <scope>NUCLEOTIDE SEQUENCE [LARGE SCALE GENOMIC DNA]</scope>
    <source>
        <strain evidence="1 2">CCBAU 05684</strain>
    </source>
</reference>
<dbReference type="KEGG" id="esj:SJ05684_c10250"/>
<dbReference type="OrthoDB" id="8280904at2"/>
<evidence type="ECO:0000313" key="1">
    <source>
        <dbReference type="EMBL" id="ASY62483.1"/>
    </source>
</evidence>
<protein>
    <recommendedName>
        <fullName evidence="3">Peptidase S24/S26A/S26B/S26C domain-containing protein</fullName>
    </recommendedName>
</protein>
<dbReference type="AlphaFoldDB" id="A0A249P975"/>
<proteinExistence type="predicted"/>
<evidence type="ECO:0008006" key="3">
    <source>
        <dbReference type="Google" id="ProtNLM"/>
    </source>
</evidence>